<dbReference type="Proteomes" id="UP000887159">
    <property type="component" value="Unassembled WGS sequence"/>
</dbReference>
<dbReference type="GO" id="GO:0003676">
    <property type="term" value="F:nucleic acid binding"/>
    <property type="evidence" value="ECO:0007669"/>
    <property type="project" value="InterPro"/>
</dbReference>
<dbReference type="Gene3D" id="3.30.420.10">
    <property type="entry name" value="Ribonuclease H-like superfamily/Ribonuclease H"/>
    <property type="match status" value="1"/>
</dbReference>
<proteinExistence type="predicted"/>
<keyword evidence="2" id="KW-1185">Reference proteome</keyword>
<dbReference type="EMBL" id="BMAU01021241">
    <property type="protein sequence ID" value="GFY03760.1"/>
    <property type="molecule type" value="Genomic_DNA"/>
</dbReference>
<protein>
    <submittedName>
        <fullName evidence="1">Transposable element Tcb1 transposase</fullName>
    </submittedName>
</protein>
<accession>A0A8X6S3B9</accession>
<sequence length="152" mass="18039">MRICDRWMQEATTDQRGRSHSPQCTTSCEDREICVRVTIRRRLQPSDLSARRQVLDIPLTQNVRRLRRQWCDERRMWVAEWKEVVLTDESRIGLQHHDAGIRVWRHRGDRMLNSCVMHHHTGPAPCLRFEPSITKDPPCRAELKRPPVGVVW</sequence>
<name>A0A8X6S3B9_TRICX</name>
<dbReference type="AlphaFoldDB" id="A0A8X6S3B9"/>
<evidence type="ECO:0000313" key="2">
    <source>
        <dbReference type="Proteomes" id="UP000887159"/>
    </source>
</evidence>
<organism evidence="1 2">
    <name type="scientific">Trichonephila clavipes</name>
    <name type="common">Golden silk orbweaver</name>
    <name type="synonym">Nephila clavipes</name>
    <dbReference type="NCBI Taxonomy" id="2585209"/>
    <lineage>
        <taxon>Eukaryota</taxon>
        <taxon>Metazoa</taxon>
        <taxon>Ecdysozoa</taxon>
        <taxon>Arthropoda</taxon>
        <taxon>Chelicerata</taxon>
        <taxon>Arachnida</taxon>
        <taxon>Araneae</taxon>
        <taxon>Araneomorphae</taxon>
        <taxon>Entelegynae</taxon>
        <taxon>Araneoidea</taxon>
        <taxon>Nephilidae</taxon>
        <taxon>Trichonephila</taxon>
    </lineage>
</organism>
<evidence type="ECO:0000313" key="1">
    <source>
        <dbReference type="EMBL" id="GFY03760.1"/>
    </source>
</evidence>
<reference evidence="1" key="1">
    <citation type="submission" date="2020-08" db="EMBL/GenBank/DDBJ databases">
        <title>Multicomponent nature underlies the extraordinary mechanical properties of spider dragline silk.</title>
        <authorList>
            <person name="Kono N."/>
            <person name="Nakamura H."/>
            <person name="Mori M."/>
            <person name="Yoshida Y."/>
            <person name="Ohtoshi R."/>
            <person name="Malay A.D."/>
            <person name="Moran D.A.P."/>
            <person name="Tomita M."/>
            <person name="Numata K."/>
            <person name="Arakawa K."/>
        </authorList>
    </citation>
    <scope>NUCLEOTIDE SEQUENCE</scope>
</reference>
<dbReference type="InterPro" id="IPR036397">
    <property type="entry name" value="RNaseH_sf"/>
</dbReference>
<comment type="caution">
    <text evidence="1">The sequence shown here is derived from an EMBL/GenBank/DDBJ whole genome shotgun (WGS) entry which is preliminary data.</text>
</comment>
<gene>
    <name evidence="1" type="primary">NCL1_10765</name>
    <name evidence="1" type="ORF">TNCV_4550971</name>
</gene>